<reference evidence="6 7" key="1">
    <citation type="journal article" date="2012" name="Genome Biol.">
        <title>The genome of the polar eukaryotic microalga coccomyxa subellipsoidea reveals traits of cold adaptation.</title>
        <authorList>
            <person name="Blanc G."/>
            <person name="Agarkova I."/>
            <person name="Grimwood J."/>
            <person name="Kuo A."/>
            <person name="Brueggeman A."/>
            <person name="Dunigan D."/>
            <person name="Gurnon J."/>
            <person name="Ladunga I."/>
            <person name="Lindquist E."/>
            <person name="Lucas S."/>
            <person name="Pangilinan J."/>
            <person name="Proschold T."/>
            <person name="Salamov A."/>
            <person name="Schmutz J."/>
            <person name="Weeks D."/>
            <person name="Yamada T."/>
            <person name="Claverie J.M."/>
            <person name="Grigoriev I."/>
            <person name="Van Etten J."/>
            <person name="Lomsadze A."/>
            <person name="Borodovsky M."/>
        </authorList>
    </citation>
    <scope>NUCLEOTIDE SEQUENCE [LARGE SCALE GENOMIC DNA]</scope>
    <source>
        <strain evidence="6 7">C-169</strain>
    </source>
</reference>
<name>I0YMC2_COCSC</name>
<evidence type="ECO:0000256" key="1">
    <source>
        <dbReference type="ARBA" id="ARBA00022723"/>
    </source>
</evidence>
<keyword evidence="7" id="KW-1185">Reference proteome</keyword>
<feature type="region of interest" description="Disordered" evidence="4">
    <location>
        <begin position="61"/>
        <end position="95"/>
    </location>
</feature>
<evidence type="ECO:0000313" key="7">
    <source>
        <dbReference type="Proteomes" id="UP000007264"/>
    </source>
</evidence>
<keyword evidence="1" id="KW-0479">Metal-binding</keyword>
<accession>I0YMC2</accession>
<dbReference type="Proteomes" id="UP000007264">
    <property type="component" value="Unassembled WGS sequence"/>
</dbReference>
<organism evidence="6 7">
    <name type="scientific">Coccomyxa subellipsoidea (strain C-169)</name>
    <name type="common">Green microalga</name>
    <dbReference type="NCBI Taxonomy" id="574566"/>
    <lineage>
        <taxon>Eukaryota</taxon>
        <taxon>Viridiplantae</taxon>
        <taxon>Chlorophyta</taxon>
        <taxon>core chlorophytes</taxon>
        <taxon>Trebouxiophyceae</taxon>
        <taxon>Trebouxiophyceae incertae sedis</taxon>
        <taxon>Coccomyxaceae</taxon>
        <taxon>Coccomyxa</taxon>
        <taxon>Coccomyxa subellipsoidea</taxon>
    </lineage>
</organism>
<sequence length="677" mass="73022">MGKSESETAVDDEKGLSWAEGGAWQCSQLFKGASCRMRDDWKLHTRPKELTLTERKRRALIEERDSAQQAKSKHDAKRAKRAAERAQGVSAAERHVPGETVQPEICQELVEGGAKKKGRKGTAPLSLGPERTPEADGVGSAEVDVSYDPKLSHWEECMRCSTWIELGTEASKACSCCGEEVHRKQYNELESWVQCDTCGKWRSIARCLLKEVEGSPSWTCSQLRSGASCKSSAGDWASAVRRDAAAQRLTERAQSAALELSARFAQAPDKSAPDQAQHWSSHPLPVSSQLLDYVPGRDAMISAPEMAAGLDAFDASSGEHVLWAAALPTAALDLASPFVLRALQLYQQGRLPECTDGRLSAGPVDIAAFLAQPHVKEAVKQAVHRRKTRLGVGERTEAASEESAPKNAEASKCHALMLSHVVHVSPDSRKIYIGEECDVTRNGGSIMGFCKSWRSLPIRSWSGGVKMADMPGAQPPRPVQSTLSALLAPEEPGLVSAAEALWDVFAAHPATAGAAARMLERTAQCPLQAATALGRTAWNAYSFNLDYRTGKHLDGKNTAGSYSALVVCETGAAPFAGCFYLLPQYHKALDMRQGLVLFHRSGDKGVGTHGNSGLWLPQKDSHRIALVFYQTQLRTSTLNATATTAAAAATSTSEDPKKISLEANETSVDLKPLQDGI</sequence>
<feature type="region of interest" description="Disordered" evidence="4">
    <location>
        <begin position="386"/>
        <end position="406"/>
    </location>
</feature>
<dbReference type="GO" id="GO:0008270">
    <property type="term" value="F:zinc ion binding"/>
    <property type="evidence" value="ECO:0007669"/>
    <property type="project" value="UniProtKB-KW"/>
</dbReference>
<dbReference type="PROSITE" id="PS51050">
    <property type="entry name" value="ZF_CW"/>
    <property type="match status" value="1"/>
</dbReference>
<dbReference type="InterPro" id="IPR011124">
    <property type="entry name" value="Znf_CW"/>
</dbReference>
<gene>
    <name evidence="6" type="ORF">COCSUDRAFT_58289</name>
</gene>
<dbReference type="Pfam" id="PF07496">
    <property type="entry name" value="zf-CW"/>
    <property type="match status" value="1"/>
</dbReference>
<dbReference type="EMBL" id="AGSI01000018">
    <property type="protein sequence ID" value="EIE19541.1"/>
    <property type="molecule type" value="Genomic_DNA"/>
</dbReference>
<dbReference type="AlphaFoldDB" id="I0YMC2"/>
<keyword evidence="2" id="KW-0863">Zinc-finger</keyword>
<keyword evidence="3" id="KW-0862">Zinc</keyword>
<protein>
    <recommendedName>
        <fullName evidence="5">CW-type domain-containing protein</fullName>
    </recommendedName>
</protein>
<dbReference type="RefSeq" id="XP_005644085.1">
    <property type="nucleotide sequence ID" value="XM_005644028.1"/>
</dbReference>
<proteinExistence type="predicted"/>
<feature type="domain" description="CW-type" evidence="5">
    <location>
        <begin position="186"/>
        <end position="237"/>
    </location>
</feature>
<evidence type="ECO:0000259" key="5">
    <source>
        <dbReference type="PROSITE" id="PS51050"/>
    </source>
</evidence>
<dbReference type="KEGG" id="csl:COCSUDRAFT_58289"/>
<comment type="caution">
    <text evidence="6">The sequence shown here is derived from an EMBL/GenBank/DDBJ whole genome shotgun (WGS) entry which is preliminary data.</text>
</comment>
<dbReference type="Gene3D" id="3.30.40.100">
    <property type="match status" value="1"/>
</dbReference>
<evidence type="ECO:0000256" key="2">
    <source>
        <dbReference type="ARBA" id="ARBA00022771"/>
    </source>
</evidence>
<evidence type="ECO:0000256" key="3">
    <source>
        <dbReference type="ARBA" id="ARBA00022833"/>
    </source>
</evidence>
<evidence type="ECO:0000256" key="4">
    <source>
        <dbReference type="SAM" id="MobiDB-lite"/>
    </source>
</evidence>
<feature type="region of interest" description="Disordered" evidence="4">
    <location>
        <begin position="112"/>
        <end position="141"/>
    </location>
</feature>
<feature type="region of interest" description="Disordered" evidence="4">
    <location>
        <begin position="649"/>
        <end position="677"/>
    </location>
</feature>
<evidence type="ECO:0000313" key="6">
    <source>
        <dbReference type="EMBL" id="EIE19541.1"/>
    </source>
</evidence>
<dbReference type="OrthoDB" id="549913at2759"/>
<dbReference type="STRING" id="574566.I0YMC2"/>
<dbReference type="GeneID" id="17037513"/>